<evidence type="ECO:0000313" key="1">
    <source>
        <dbReference type="EMBL" id="PKS11381.1"/>
    </source>
</evidence>
<dbReference type="InParanoid" id="A0A2N3NG48"/>
<comment type="caution">
    <text evidence="1">The sequence shown here is derived from an EMBL/GenBank/DDBJ whole genome shotgun (WGS) entry which is preliminary data.</text>
</comment>
<dbReference type="AlphaFoldDB" id="A0A2N3NG48"/>
<protein>
    <submittedName>
        <fullName evidence="1">Uncharacterized protein</fullName>
    </submittedName>
</protein>
<dbReference type="VEuPathDB" id="FungiDB:jhhlp_003144"/>
<evidence type="ECO:0000313" key="2">
    <source>
        <dbReference type="Proteomes" id="UP000233524"/>
    </source>
</evidence>
<dbReference type="EMBL" id="NLAX01000008">
    <property type="protein sequence ID" value="PKS11381.1"/>
    <property type="molecule type" value="Genomic_DNA"/>
</dbReference>
<sequence length="101" mass="11598">MVDEDDTAYFGKSSQPKRNLTFTELTSALVPISDDEVFPKWEPYRAVLTQAQDTLLSDTYIKRPNLSLYDIFQEHNVVELIPKDLLEEAQVMEMISKTSTP</sequence>
<dbReference type="STRING" id="41688.A0A2N3NG48"/>
<organism evidence="1 2">
    <name type="scientific">Lomentospora prolificans</name>
    <dbReference type="NCBI Taxonomy" id="41688"/>
    <lineage>
        <taxon>Eukaryota</taxon>
        <taxon>Fungi</taxon>
        <taxon>Dikarya</taxon>
        <taxon>Ascomycota</taxon>
        <taxon>Pezizomycotina</taxon>
        <taxon>Sordariomycetes</taxon>
        <taxon>Hypocreomycetidae</taxon>
        <taxon>Microascales</taxon>
        <taxon>Microascaceae</taxon>
        <taxon>Lomentospora</taxon>
    </lineage>
</organism>
<dbReference type="OrthoDB" id="4062651at2759"/>
<dbReference type="Proteomes" id="UP000233524">
    <property type="component" value="Unassembled WGS sequence"/>
</dbReference>
<reference evidence="1 2" key="1">
    <citation type="journal article" date="2017" name="G3 (Bethesda)">
        <title>First Draft Genome Sequence of the Pathogenic Fungus Lomentospora prolificans (Formerly Scedosporium prolificans).</title>
        <authorList>
            <person name="Luo R."/>
            <person name="Zimin A."/>
            <person name="Workman R."/>
            <person name="Fan Y."/>
            <person name="Pertea G."/>
            <person name="Grossman N."/>
            <person name="Wear M.P."/>
            <person name="Jia B."/>
            <person name="Miller H."/>
            <person name="Casadevall A."/>
            <person name="Timp W."/>
            <person name="Zhang S.X."/>
            <person name="Salzberg S.L."/>
        </authorList>
    </citation>
    <scope>NUCLEOTIDE SEQUENCE [LARGE SCALE GENOMIC DNA]</scope>
    <source>
        <strain evidence="1 2">JHH-5317</strain>
    </source>
</reference>
<gene>
    <name evidence="1" type="ORF">jhhlp_003144</name>
</gene>
<accession>A0A2N3NG48</accession>
<keyword evidence="2" id="KW-1185">Reference proteome</keyword>
<name>A0A2N3NG48_9PEZI</name>
<proteinExistence type="predicted"/>